<evidence type="ECO:0000313" key="2">
    <source>
        <dbReference type="EMBL" id="RKK12479.1"/>
    </source>
</evidence>
<dbReference type="Proteomes" id="UP000270866">
    <property type="component" value="Chromosome 11"/>
</dbReference>
<dbReference type="InterPro" id="IPR035994">
    <property type="entry name" value="Nucleoside_phosphorylase_sf"/>
</dbReference>
<organism evidence="2 3">
    <name type="scientific">Fusarium oxysporum f. sp. cepae</name>
    <dbReference type="NCBI Taxonomy" id="396571"/>
    <lineage>
        <taxon>Eukaryota</taxon>
        <taxon>Fungi</taxon>
        <taxon>Dikarya</taxon>
        <taxon>Ascomycota</taxon>
        <taxon>Pezizomycotina</taxon>
        <taxon>Sordariomycetes</taxon>
        <taxon>Hypocreomycetidae</taxon>
        <taxon>Hypocreales</taxon>
        <taxon>Nectriaceae</taxon>
        <taxon>Fusarium</taxon>
        <taxon>Fusarium oxysporum species complex</taxon>
    </lineage>
</organism>
<dbReference type="PANTHER" id="PTHR46082">
    <property type="entry name" value="ATP/GTP-BINDING PROTEIN-RELATED"/>
    <property type="match status" value="1"/>
</dbReference>
<dbReference type="SUPFAM" id="SSF53167">
    <property type="entry name" value="Purine and uridine phosphorylases"/>
    <property type="match status" value="1"/>
</dbReference>
<reference evidence="2 3" key="1">
    <citation type="journal article" date="2018" name="Sci. Rep.">
        <title>Characterisation of pathogen-specific regions and novel effector candidates in Fusarium oxysporum f. sp. cepae.</title>
        <authorList>
            <person name="Armitage A.D."/>
            <person name="Taylor A."/>
            <person name="Sobczyk M.K."/>
            <person name="Baxter L."/>
            <person name="Greenfield B.P."/>
            <person name="Bates H.J."/>
            <person name="Wilson F."/>
            <person name="Jackson A.C."/>
            <person name="Ott S."/>
            <person name="Harrison R.J."/>
            <person name="Clarkson J.P."/>
        </authorList>
    </citation>
    <scope>NUCLEOTIDE SEQUENCE [LARGE SCALE GENOMIC DNA]</scope>
    <source>
        <strain evidence="2 3">FoC_Fus2</strain>
    </source>
</reference>
<dbReference type="InterPro" id="IPR000845">
    <property type="entry name" value="Nucleoside_phosphorylase_d"/>
</dbReference>
<dbReference type="PANTHER" id="PTHR46082:SF6">
    <property type="entry name" value="AAA+ ATPASE DOMAIN-CONTAINING PROTEIN-RELATED"/>
    <property type="match status" value="1"/>
</dbReference>
<dbReference type="Pfam" id="PF01048">
    <property type="entry name" value="PNP_UDP_1"/>
    <property type="match status" value="1"/>
</dbReference>
<comment type="caution">
    <text evidence="2">The sequence shown here is derived from an EMBL/GenBank/DDBJ whole genome shotgun (WGS) entry which is preliminary data.</text>
</comment>
<dbReference type="InterPro" id="IPR053137">
    <property type="entry name" value="NLR-like"/>
</dbReference>
<evidence type="ECO:0000259" key="1">
    <source>
        <dbReference type="Pfam" id="PF01048"/>
    </source>
</evidence>
<feature type="domain" description="Nucleoside phosphorylase" evidence="1">
    <location>
        <begin position="15"/>
        <end position="154"/>
    </location>
</feature>
<name>A0A3L6N4W0_FUSOX</name>
<dbReference type="GO" id="GO:0003824">
    <property type="term" value="F:catalytic activity"/>
    <property type="evidence" value="ECO:0007669"/>
    <property type="project" value="InterPro"/>
</dbReference>
<sequence length="344" mass="37716">MAPTKFPTEPASFQVAIVCALPREADAVTLLFDEIWTKTHDDGQGSDRNTYATGRIAQHKVVLATLPGMGTINAARSTVKLTAKYTGLRLALLVGICGGSPRITNTNAFLGDVVMSKSILQYDFGKQYPYHFVVRRSVEDSLGRPNKEIRSLLAAFETELVDQRLKRAATGHLRHLQNIAKKDQRYADYQYPGAAKDKLYPSKYHHKHRRSCSECTNDPNAICNAATKSSCIELGCDPSQLVARRRTANPPAGADFVPQLFIGRVGSGNSVVKSALHRDRIAADHGIIAFEMEGAGVWDHVPCIVVKGICDYADSHKNKDWQDFASATAASVAKAIVERYALDE</sequence>
<proteinExistence type="predicted"/>
<gene>
    <name evidence="2" type="ORF">BFJ65_g14335</name>
</gene>
<dbReference type="EMBL" id="MRCU01000009">
    <property type="protein sequence ID" value="RKK12479.1"/>
    <property type="molecule type" value="Genomic_DNA"/>
</dbReference>
<dbReference type="Gene3D" id="3.40.50.1580">
    <property type="entry name" value="Nucleoside phosphorylase domain"/>
    <property type="match status" value="1"/>
</dbReference>
<protein>
    <recommendedName>
        <fullName evidence="1">Nucleoside phosphorylase domain-containing protein</fullName>
    </recommendedName>
</protein>
<evidence type="ECO:0000313" key="3">
    <source>
        <dbReference type="Proteomes" id="UP000270866"/>
    </source>
</evidence>
<dbReference type="GO" id="GO:0009116">
    <property type="term" value="P:nucleoside metabolic process"/>
    <property type="evidence" value="ECO:0007669"/>
    <property type="project" value="InterPro"/>
</dbReference>
<dbReference type="AlphaFoldDB" id="A0A3L6N4W0"/>
<accession>A0A3L6N4W0</accession>